<feature type="domain" description="Carboxylesterase type B" evidence="4">
    <location>
        <begin position="27"/>
        <end position="364"/>
    </location>
</feature>
<proteinExistence type="inferred from homology"/>
<dbReference type="AlphaFoldDB" id="A0A1Y2F3U8"/>
<sequence>MQLLSLAVSVLSAVSLAAAQVNHSSPLVVETNVGTFRGINTTSGVRAFLGIPFGKSTNGSRRFRPPQRASILPRGTIFNATSYGLSCPQNKGSSYQGFDLVTAGGNGNFSEGDDCLNLNIWAPSVERLNKTSSGAAVLVWIFGGAYTFGSGAVPDYNATNFVKANDDLIVVTLNYRVSMFGFPAGAGDSVSAQDTNPGLYDQRMAVEWVYNNCRAFGCDPERITIFGESAGASSVAAWPYAYEWDPIVKGLIMQSGTETLFGSLAPGNQSVAGSRWNTIANSSGCPLNSTKKAQFECLQNLPFKTLQDAISNASASVTGGFQPQIDNRTVFSQAEYSRRRRAGDFAKLPVLVGNNNDEGTILTALSPGVQPYELGQFGFTCPSALIANSRANASVPAWQYRYLAMWPNLNPFPAFGVFHSSEIPMVFGNYNRTLPGSLNATSEQIATSRVIQGGWAAFARDPQKGLINYGWPSYVKNGTTLIQLGKNNQSTVTFNSSTAYNTGCAALFPELA</sequence>
<dbReference type="GeneID" id="63784586"/>
<dbReference type="PANTHER" id="PTHR43918:SF4">
    <property type="entry name" value="CARBOXYLIC ESTER HYDROLASE"/>
    <property type="match status" value="1"/>
</dbReference>
<keyword evidence="6" id="KW-1185">Reference proteome</keyword>
<dbReference type="STRING" id="56484.A0A1Y2F3U8"/>
<accession>A0A1Y2F3U8</accession>
<dbReference type="OrthoDB" id="408631at2759"/>
<comment type="caution">
    <text evidence="5">The sequence shown here is derived from an EMBL/GenBank/DDBJ whole genome shotgun (WGS) entry which is preliminary data.</text>
</comment>
<dbReference type="Pfam" id="PF00135">
    <property type="entry name" value="COesterase"/>
    <property type="match status" value="2"/>
</dbReference>
<dbReference type="Gene3D" id="3.40.50.1820">
    <property type="entry name" value="alpha/beta hydrolase"/>
    <property type="match status" value="2"/>
</dbReference>
<dbReference type="PANTHER" id="PTHR43918">
    <property type="entry name" value="ACETYLCHOLINESTERASE"/>
    <property type="match status" value="1"/>
</dbReference>
<dbReference type="Proteomes" id="UP000193685">
    <property type="component" value="Unassembled WGS sequence"/>
</dbReference>
<dbReference type="SUPFAM" id="SSF53474">
    <property type="entry name" value="alpha/beta-Hydrolases"/>
    <property type="match status" value="1"/>
</dbReference>
<organism evidence="5 6">
    <name type="scientific">Protomyces lactucae-debilis</name>
    <dbReference type="NCBI Taxonomy" id="2754530"/>
    <lineage>
        <taxon>Eukaryota</taxon>
        <taxon>Fungi</taxon>
        <taxon>Dikarya</taxon>
        <taxon>Ascomycota</taxon>
        <taxon>Taphrinomycotina</taxon>
        <taxon>Taphrinomycetes</taxon>
        <taxon>Taphrinales</taxon>
        <taxon>Protomycetaceae</taxon>
        <taxon>Protomyces</taxon>
    </lineage>
</organism>
<evidence type="ECO:0000313" key="6">
    <source>
        <dbReference type="Proteomes" id="UP000193685"/>
    </source>
</evidence>
<evidence type="ECO:0000256" key="3">
    <source>
        <dbReference type="SAM" id="SignalP"/>
    </source>
</evidence>
<dbReference type="EMBL" id="MCFI01000017">
    <property type="protein sequence ID" value="ORY78551.1"/>
    <property type="molecule type" value="Genomic_DNA"/>
</dbReference>
<reference evidence="5 6" key="1">
    <citation type="submission" date="2016-07" db="EMBL/GenBank/DDBJ databases">
        <title>Pervasive Adenine N6-methylation of Active Genes in Fungi.</title>
        <authorList>
            <consortium name="DOE Joint Genome Institute"/>
            <person name="Mondo S.J."/>
            <person name="Dannebaum R.O."/>
            <person name="Kuo R.C."/>
            <person name="Labutti K."/>
            <person name="Haridas S."/>
            <person name="Kuo A."/>
            <person name="Salamov A."/>
            <person name="Ahrendt S.R."/>
            <person name="Lipzen A."/>
            <person name="Sullivan W."/>
            <person name="Andreopoulos W.B."/>
            <person name="Clum A."/>
            <person name="Lindquist E."/>
            <person name="Daum C."/>
            <person name="Ramamoorthy G.K."/>
            <person name="Gryganskyi A."/>
            <person name="Culley D."/>
            <person name="Magnuson J.K."/>
            <person name="James T.Y."/>
            <person name="O'Malley M.A."/>
            <person name="Stajich J.E."/>
            <person name="Spatafora J.W."/>
            <person name="Visel A."/>
            <person name="Grigoriev I.V."/>
        </authorList>
    </citation>
    <scope>NUCLEOTIDE SEQUENCE [LARGE SCALE GENOMIC DNA]</scope>
    <source>
        <strain evidence="5 6">12-1054</strain>
    </source>
</reference>
<gene>
    <name evidence="5" type="ORF">BCR37DRAFT_350216</name>
</gene>
<dbReference type="GO" id="GO:0052689">
    <property type="term" value="F:carboxylic ester hydrolase activity"/>
    <property type="evidence" value="ECO:0007669"/>
    <property type="project" value="TreeGrafter"/>
</dbReference>
<evidence type="ECO:0000259" key="4">
    <source>
        <dbReference type="Pfam" id="PF00135"/>
    </source>
</evidence>
<evidence type="ECO:0000256" key="2">
    <source>
        <dbReference type="ARBA" id="ARBA00022801"/>
    </source>
</evidence>
<keyword evidence="2 5" id="KW-0378">Hydrolase</keyword>
<name>A0A1Y2F3U8_PROLT</name>
<evidence type="ECO:0000313" key="5">
    <source>
        <dbReference type="EMBL" id="ORY78551.1"/>
    </source>
</evidence>
<dbReference type="InterPro" id="IPR002018">
    <property type="entry name" value="CarbesteraseB"/>
</dbReference>
<comment type="similarity">
    <text evidence="1">Belongs to the type-B carboxylesterase/lipase family.</text>
</comment>
<feature type="signal peptide" evidence="3">
    <location>
        <begin position="1"/>
        <end position="19"/>
    </location>
</feature>
<protein>
    <submittedName>
        <fullName evidence="5">Alpha/Beta hydrolase protein</fullName>
    </submittedName>
</protein>
<dbReference type="InterPro" id="IPR029058">
    <property type="entry name" value="AB_hydrolase_fold"/>
</dbReference>
<feature type="domain" description="Carboxylesterase type B" evidence="4">
    <location>
        <begin position="376"/>
        <end position="491"/>
    </location>
</feature>
<dbReference type="RefSeq" id="XP_040723432.1">
    <property type="nucleotide sequence ID" value="XM_040867987.1"/>
</dbReference>
<dbReference type="OMA" id="FAACDFW"/>
<keyword evidence="3" id="KW-0732">Signal</keyword>
<evidence type="ECO:0000256" key="1">
    <source>
        <dbReference type="ARBA" id="ARBA00005964"/>
    </source>
</evidence>
<dbReference type="InterPro" id="IPR050654">
    <property type="entry name" value="AChE-related_enzymes"/>
</dbReference>
<feature type="chain" id="PRO_5012598596" evidence="3">
    <location>
        <begin position="20"/>
        <end position="512"/>
    </location>
</feature>